<feature type="zinc finger region" description="C3H1-type" evidence="1">
    <location>
        <begin position="294"/>
        <end position="322"/>
    </location>
</feature>
<accession>A0ABN9RY77</accession>
<sequence length="354" mass="39796">MVLNLRLRRTACSKPSPFTGTWCTKATSYCAKAAAPGDGPGWAGPRGAARRPGGAAASWPRKPYNITDEIWEQVSFMDHKKELAEEMRNIGDKMIIRSARHQDDEYQLTEQYGEWVAKVEEAHIINEQVEDQDAQRCRGRASGFGIRWIRAKPTPGRTHMRYGPAEEWSILTTDLVRYQSLVVNCTDVKQQSMCVKRILKQIGVLIGIPHKDAFSKHVTETSSNMYFHMAEDILDLDVGQLANLVAQTEEHLAKVQQAPRRFAAGALELRESHALFYVDKWFMHACSKRGGRCDEAAPVCCHWRTKGWCRYQDLCKFAHPENKCGAGLSPLGASALAARRHPAGRPKPRRPSKA</sequence>
<protein>
    <recommendedName>
        <fullName evidence="3">C3H1-type domain-containing protein</fullName>
    </recommendedName>
</protein>
<keyword evidence="5" id="KW-1185">Reference proteome</keyword>
<evidence type="ECO:0000313" key="5">
    <source>
        <dbReference type="Proteomes" id="UP001189429"/>
    </source>
</evidence>
<organism evidence="4 5">
    <name type="scientific">Prorocentrum cordatum</name>
    <dbReference type="NCBI Taxonomy" id="2364126"/>
    <lineage>
        <taxon>Eukaryota</taxon>
        <taxon>Sar</taxon>
        <taxon>Alveolata</taxon>
        <taxon>Dinophyceae</taxon>
        <taxon>Prorocentrales</taxon>
        <taxon>Prorocentraceae</taxon>
        <taxon>Prorocentrum</taxon>
    </lineage>
</organism>
<keyword evidence="1" id="KW-0863">Zinc-finger</keyword>
<evidence type="ECO:0000256" key="2">
    <source>
        <dbReference type="SAM" id="MobiDB-lite"/>
    </source>
</evidence>
<dbReference type="Pfam" id="PF00642">
    <property type="entry name" value="zf-CCCH"/>
    <property type="match status" value="1"/>
</dbReference>
<dbReference type="InterPro" id="IPR000571">
    <property type="entry name" value="Znf_CCCH"/>
</dbReference>
<feature type="region of interest" description="Disordered" evidence="2">
    <location>
        <begin position="335"/>
        <end position="354"/>
    </location>
</feature>
<feature type="domain" description="C3H1-type" evidence="3">
    <location>
        <begin position="294"/>
        <end position="322"/>
    </location>
</feature>
<reference evidence="4" key="1">
    <citation type="submission" date="2023-10" db="EMBL/GenBank/DDBJ databases">
        <authorList>
            <person name="Chen Y."/>
            <person name="Shah S."/>
            <person name="Dougan E. K."/>
            <person name="Thang M."/>
            <person name="Chan C."/>
        </authorList>
    </citation>
    <scope>NUCLEOTIDE SEQUENCE [LARGE SCALE GENOMIC DNA]</scope>
</reference>
<proteinExistence type="predicted"/>
<keyword evidence="1" id="KW-0862">Zinc</keyword>
<comment type="caution">
    <text evidence="4">The sequence shown here is derived from an EMBL/GenBank/DDBJ whole genome shotgun (WGS) entry which is preliminary data.</text>
</comment>
<evidence type="ECO:0000256" key="1">
    <source>
        <dbReference type="PROSITE-ProRule" id="PRU00723"/>
    </source>
</evidence>
<dbReference type="PROSITE" id="PS50103">
    <property type="entry name" value="ZF_C3H1"/>
    <property type="match status" value="1"/>
</dbReference>
<dbReference type="EMBL" id="CAUYUJ010008291">
    <property type="protein sequence ID" value="CAK0823486.1"/>
    <property type="molecule type" value="Genomic_DNA"/>
</dbReference>
<gene>
    <name evidence="4" type="ORF">PCOR1329_LOCUS24178</name>
</gene>
<feature type="region of interest" description="Disordered" evidence="2">
    <location>
        <begin position="36"/>
        <end position="58"/>
    </location>
</feature>
<dbReference type="Proteomes" id="UP001189429">
    <property type="component" value="Unassembled WGS sequence"/>
</dbReference>
<feature type="compositionally biased region" description="Low complexity" evidence="2">
    <location>
        <begin position="45"/>
        <end position="57"/>
    </location>
</feature>
<evidence type="ECO:0000313" key="4">
    <source>
        <dbReference type="EMBL" id="CAK0823486.1"/>
    </source>
</evidence>
<evidence type="ECO:0000259" key="3">
    <source>
        <dbReference type="PROSITE" id="PS50103"/>
    </source>
</evidence>
<name>A0ABN9RY77_9DINO</name>
<keyword evidence="1" id="KW-0479">Metal-binding</keyword>
<feature type="compositionally biased region" description="Basic residues" evidence="2">
    <location>
        <begin position="338"/>
        <end position="354"/>
    </location>
</feature>